<evidence type="ECO:0000313" key="6">
    <source>
        <dbReference type="Proteomes" id="UP000484885"/>
    </source>
</evidence>
<keyword evidence="2" id="KW-0328">Glycosyltransferase</keyword>
<dbReference type="RefSeq" id="WP_164211696.1">
    <property type="nucleotide sequence ID" value="NZ_JAAGSC010000042.1"/>
</dbReference>
<dbReference type="AlphaFoldDB" id="A0A845V0N9"/>
<accession>A0A845V0N9</accession>
<evidence type="ECO:0000256" key="3">
    <source>
        <dbReference type="ARBA" id="ARBA00022679"/>
    </source>
</evidence>
<comment type="caution">
    <text evidence="5">The sequence shown here is derived from an EMBL/GenBank/DDBJ whole genome shotgun (WGS) entry which is preliminary data.</text>
</comment>
<dbReference type="GO" id="GO:0016757">
    <property type="term" value="F:glycosyltransferase activity"/>
    <property type="evidence" value="ECO:0007669"/>
    <property type="project" value="UniProtKB-KW"/>
</dbReference>
<dbReference type="PANTHER" id="PTHR43179:SF12">
    <property type="entry name" value="GALACTOFURANOSYLTRANSFERASE GLFT2"/>
    <property type="match status" value="1"/>
</dbReference>
<evidence type="ECO:0000313" key="5">
    <source>
        <dbReference type="EMBL" id="NDY96294.1"/>
    </source>
</evidence>
<name>A0A845V0N9_9GAMM</name>
<organism evidence="5 6">
    <name type="scientific">Wenzhouxiangella limi</name>
    <dbReference type="NCBI Taxonomy" id="2707351"/>
    <lineage>
        <taxon>Bacteria</taxon>
        <taxon>Pseudomonadati</taxon>
        <taxon>Pseudomonadota</taxon>
        <taxon>Gammaproteobacteria</taxon>
        <taxon>Chromatiales</taxon>
        <taxon>Wenzhouxiangellaceae</taxon>
        <taxon>Wenzhouxiangella</taxon>
    </lineage>
</organism>
<dbReference type="InterPro" id="IPR001173">
    <property type="entry name" value="Glyco_trans_2-like"/>
</dbReference>
<proteinExistence type="inferred from homology"/>
<dbReference type="InterPro" id="IPR029044">
    <property type="entry name" value="Nucleotide-diphossugar_trans"/>
</dbReference>
<reference evidence="5 6" key="1">
    <citation type="submission" date="2020-02" db="EMBL/GenBank/DDBJ databases">
        <authorList>
            <person name="Zhang X.-Y."/>
        </authorList>
    </citation>
    <scope>NUCLEOTIDE SEQUENCE [LARGE SCALE GENOMIC DNA]</scope>
    <source>
        <strain evidence="5 6">C33</strain>
    </source>
</reference>
<dbReference type="PANTHER" id="PTHR43179">
    <property type="entry name" value="RHAMNOSYLTRANSFERASE WBBL"/>
    <property type="match status" value="1"/>
</dbReference>
<keyword evidence="6" id="KW-1185">Reference proteome</keyword>
<dbReference type="Gene3D" id="3.90.550.10">
    <property type="entry name" value="Spore Coat Polysaccharide Biosynthesis Protein SpsA, Chain A"/>
    <property type="match status" value="1"/>
</dbReference>
<sequence length="352" mass="39952">MTASARNTIVPVVVLNWNGLNDTINCIDHLLAAKDVSLRVILVDNASDGDDYDQLKARYGDNRLVELRRNPENLGFALGMNRILAELLATGPEQRPRYVALLNNDAFPEPGWLAALVEAAESTGAGAVASRMLRYDNPGLLDNAGHVFLNTGEVLPRGSAEPAATFSEPADVEGSCGGACLLRLDMLQDIGLFDAFYSTGYEDAELGLRAWLAGYRQVYQPAAQIRHKVGASIDKIRDLDYAVTLQVNIHYAYFKLMPASVIFWNMPWIMLKTLGMLIVPALTGRWRLLKVQWLALWRTAARWPEIRRARSNRAPIRIRRREILRRQEFFLGRYWRYFRRFVLGREKTIFER</sequence>
<dbReference type="SUPFAM" id="SSF53448">
    <property type="entry name" value="Nucleotide-diphospho-sugar transferases"/>
    <property type="match status" value="1"/>
</dbReference>
<evidence type="ECO:0000256" key="1">
    <source>
        <dbReference type="ARBA" id="ARBA00006739"/>
    </source>
</evidence>
<gene>
    <name evidence="5" type="ORF">G3I74_11195</name>
</gene>
<dbReference type="Pfam" id="PF00535">
    <property type="entry name" value="Glycos_transf_2"/>
    <property type="match status" value="1"/>
</dbReference>
<dbReference type="CDD" id="cd04186">
    <property type="entry name" value="GT_2_like_c"/>
    <property type="match status" value="1"/>
</dbReference>
<keyword evidence="3 5" id="KW-0808">Transferase</keyword>
<dbReference type="Proteomes" id="UP000484885">
    <property type="component" value="Unassembled WGS sequence"/>
</dbReference>
<feature type="domain" description="Glycosyltransferase 2-like" evidence="4">
    <location>
        <begin position="12"/>
        <end position="190"/>
    </location>
</feature>
<dbReference type="EMBL" id="JAAGSC010000042">
    <property type="protein sequence ID" value="NDY96294.1"/>
    <property type="molecule type" value="Genomic_DNA"/>
</dbReference>
<protein>
    <submittedName>
        <fullName evidence="5">Glycosyltransferase family 2 protein</fullName>
    </submittedName>
</protein>
<comment type="similarity">
    <text evidence="1">Belongs to the glycosyltransferase 2 family.</text>
</comment>
<evidence type="ECO:0000256" key="2">
    <source>
        <dbReference type="ARBA" id="ARBA00022676"/>
    </source>
</evidence>
<evidence type="ECO:0000259" key="4">
    <source>
        <dbReference type="Pfam" id="PF00535"/>
    </source>
</evidence>